<dbReference type="GO" id="GO:0005737">
    <property type="term" value="C:cytoplasm"/>
    <property type="evidence" value="ECO:0007669"/>
    <property type="project" value="TreeGrafter"/>
</dbReference>
<accession>A0AAE6ZII7</accession>
<dbReference type="InterPro" id="IPR000361">
    <property type="entry name" value="ATAP_core_dom"/>
</dbReference>
<dbReference type="AlphaFoldDB" id="A0AAE6ZII7"/>
<dbReference type="InterPro" id="IPR050322">
    <property type="entry name" value="Fe-S_cluster_asmbl/transfer"/>
</dbReference>
<dbReference type="Gene3D" id="2.60.300.12">
    <property type="entry name" value="HesB-like domain"/>
    <property type="match status" value="1"/>
</dbReference>
<feature type="domain" description="Core" evidence="2">
    <location>
        <begin position="9"/>
        <end position="95"/>
    </location>
</feature>
<dbReference type="GO" id="GO:0016226">
    <property type="term" value="P:iron-sulfur cluster assembly"/>
    <property type="evidence" value="ECO:0007669"/>
    <property type="project" value="InterPro"/>
</dbReference>
<dbReference type="InterPro" id="IPR035903">
    <property type="entry name" value="HesB-like_dom_sf"/>
</dbReference>
<dbReference type="GO" id="GO:0051537">
    <property type="term" value="F:2 iron, 2 sulfur cluster binding"/>
    <property type="evidence" value="ECO:0007669"/>
    <property type="project" value="UniProtKB-ARBA"/>
</dbReference>
<evidence type="ECO:0000256" key="1">
    <source>
        <dbReference type="ARBA" id="ARBA00006718"/>
    </source>
</evidence>
<reference evidence="4" key="1">
    <citation type="submission" date="2020-04" db="EMBL/GenBank/DDBJ databases">
        <authorList>
            <person name="Kittiwongwattana C."/>
        </authorList>
    </citation>
    <scope>NUCLEOTIDE SEQUENCE [LARGE SCALE GENOMIC DNA]</scope>
    <source>
        <strain evidence="4">1310</strain>
    </source>
</reference>
<dbReference type="PANTHER" id="PTHR10072">
    <property type="entry name" value="IRON-SULFUR CLUSTER ASSEMBLY PROTEIN"/>
    <property type="match status" value="1"/>
</dbReference>
<sequence>MATTFTAPLQLTDNAAAIVKQLLQGDVEAPYLRIGVKGGGCSGMGYMLGFDALREDDDLFEIAGIPVIIKKAHGMYLVGLEVDYQDQDDVRGFVFRQRPQG</sequence>
<name>A0AAE6ZII7_9BACT</name>
<protein>
    <submittedName>
        <fullName evidence="3">Iron-sulfur cluster assembly accessory protein</fullName>
    </submittedName>
</protein>
<dbReference type="NCBIfam" id="TIGR00049">
    <property type="entry name" value="iron-sulfur cluster assembly accessory protein"/>
    <property type="match status" value="1"/>
</dbReference>
<dbReference type="PANTHER" id="PTHR10072:SF41">
    <property type="entry name" value="IRON-SULFUR CLUSTER ASSEMBLY 1 HOMOLOG, MITOCHONDRIAL"/>
    <property type="match status" value="1"/>
</dbReference>
<dbReference type="KEGG" id="coy:HF329_16225"/>
<dbReference type="InterPro" id="IPR016092">
    <property type="entry name" value="ATAP"/>
</dbReference>
<evidence type="ECO:0000313" key="3">
    <source>
        <dbReference type="EMBL" id="QJB32782.1"/>
    </source>
</evidence>
<dbReference type="SUPFAM" id="SSF89360">
    <property type="entry name" value="HesB-like domain"/>
    <property type="match status" value="1"/>
</dbReference>
<dbReference type="Pfam" id="PF01521">
    <property type="entry name" value="Fe-S_biosyn"/>
    <property type="match status" value="1"/>
</dbReference>
<gene>
    <name evidence="3" type="ORF">HF329_16225</name>
</gene>
<dbReference type="Proteomes" id="UP000502421">
    <property type="component" value="Chromosome"/>
</dbReference>
<proteinExistence type="inferred from homology"/>
<dbReference type="RefSeq" id="WP_168805304.1">
    <property type="nucleotide sequence ID" value="NZ_CP051205.1"/>
</dbReference>
<comment type="similarity">
    <text evidence="1">Belongs to the HesB/IscA family.</text>
</comment>
<organism evidence="3 4">
    <name type="scientific">Chitinophaga oryzae</name>
    <dbReference type="NCBI Taxonomy" id="2725414"/>
    <lineage>
        <taxon>Bacteria</taxon>
        <taxon>Pseudomonadati</taxon>
        <taxon>Bacteroidota</taxon>
        <taxon>Chitinophagia</taxon>
        <taxon>Chitinophagales</taxon>
        <taxon>Chitinophagaceae</taxon>
        <taxon>Chitinophaga</taxon>
    </lineage>
</organism>
<dbReference type="EMBL" id="CP051205">
    <property type="protein sequence ID" value="QJB32782.1"/>
    <property type="molecule type" value="Genomic_DNA"/>
</dbReference>
<evidence type="ECO:0000313" key="4">
    <source>
        <dbReference type="Proteomes" id="UP000502421"/>
    </source>
</evidence>
<evidence type="ECO:0000259" key="2">
    <source>
        <dbReference type="Pfam" id="PF01521"/>
    </source>
</evidence>